<proteinExistence type="predicted"/>
<gene>
    <name evidence="2" type="ORF">CSA61_00215</name>
</gene>
<reference evidence="2 3" key="1">
    <citation type="submission" date="2017-10" db="EMBL/GenBank/DDBJ databases">
        <title>Novel microbial diversity and functional potential in the marine mammal oral microbiome.</title>
        <authorList>
            <person name="Dudek N.K."/>
            <person name="Sun C.L."/>
            <person name="Burstein D."/>
            <person name="Kantor R.S."/>
            <person name="Aliaga Goltsman D.S."/>
            <person name="Bik E.M."/>
            <person name="Thomas B.C."/>
            <person name="Banfield J.F."/>
            <person name="Relman D.A."/>
        </authorList>
    </citation>
    <scope>NUCLEOTIDE SEQUENCE [LARGE SCALE GENOMIC DNA]</scope>
    <source>
        <strain evidence="2">DOLJORAL78_49_30</strain>
    </source>
</reference>
<comment type="caution">
    <text evidence="2">The sequence shown here is derived from an EMBL/GenBank/DDBJ whole genome shotgun (WGS) entry which is preliminary data.</text>
</comment>
<evidence type="ECO:0000259" key="1">
    <source>
        <dbReference type="Pfam" id="PF05598"/>
    </source>
</evidence>
<accession>A0A2G6JBY3</accession>
<evidence type="ECO:0000313" key="2">
    <source>
        <dbReference type="EMBL" id="PIE20903.1"/>
    </source>
</evidence>
<feature type="domain" description="Transposase InsH N-terminal" evidence="1">
    <location>
        <begin position="1"/>
        <end position="33"/>
    </location>
</feature>
<dbReference type="Proteomes" id="UP000242733">
    <property type="component" value="Unassembled WGS sequence"/>
</dbReference>
<dbReference type="InterPro" id="IPR008490">
    <property type="entry name" value="Transposase_InsH_N"/>
</dbReference>
<evidence type="ECO:0000313" key="3">
    <source>
        <dbReference type="Proteomes" id="UP000242733"/>
    </source>
</evidence>
<dbReference type="EMBL" id="PDSG01000002">
    <property type="protein sequence ID" value="PIE20903.1"/>
    <property type="molecule type" value="Genomic_DNA"/>
</dbReference>
<dbReference type="Pfam" id="PF05598">
    <property type="entry name" value="DUF772"/>
    <property type="match status" value="1"/>
</dbReference>
<dbReference type="AlphaFoldDB" id="A0A2G6JBY3"/>
<feature type="non-terminal residue" evidence="2">
    <location>
        <position position="1"/>
    </location>
</feature>
<organism evidence="2 3">
    <name type="scientific">Neptuniibacter caesariensis</name>
    <dbReference type="NCBI Taxonomy" id="207954"/>
    <lineage>
        <taxon>Bacteria</taxon>
        <taxon>Pseudomonadati</taxon>
        <taxon>Pseudomonadota</taxon>
        <taxon>Gammaproteobacteria</taxon>
        <taxon>Oceanospirillales</taxon>
        <taxon>Oceanospirillaceae</taxon>
        <taxon>Neptuniibacter</taxon>
    </lineage>
</organism>
<name>A0A2G6JBY3_NEPCE</name>
<sequence>DRELVESLKVRLDFMVFTGFDLGDVLPDSSTICVTPCTIYENHLKYVFGGGCKRACALLSCYLCTSCALLSQKPYQPIDL</sequence>
<protein>
    <recommendedName>
        <fullName evidence="1">Transposase InsH N-terminal domain-containing protein</fullName>
    </recommendedName>
</protein>